<feature type="compositionally biased region" description="Polar residues" evidence="1">
    <location>
        <begin position="603"/>
        <end position="620"/>
    </location>
</feature>
<feature type="compositionally biased region" description="Polar residues" evidence="1">
    <location>
        <begin position="725"/>
        <end position="737"/>
    </location>
</feature>
<evidence type="ECO:0000256" key="2">
    <source>
        <dbReference type="SAM" id="SignalP"/>
    </source>
</evidence>
<dbReference type="OrthoDB" id="2506204at2759"/>
<protein>
    <submittedName>
        <fullName evidence="3">Heterokaryon incompatibility protein Het-C-domain-containing protein</fullName>
    </submittedName>
</protein>
<sequence length="958" mass="105192">MALTPNLTTTFLVFTLLVVLFPAQTYAFGAGDIPDFAYLNDKAFRHGDIENILGTLAKSAGGVATGGGLLGFAHSVIQQAAGGSKFGKSDIKRVYFGNWLRDYSQAMDIAGLSKLTAESLVLIVSVLGFMTFGFATEEFQVTPDRLGVYLPVEHIDNPKGYAATEGDARQFHPKLRPPVDDRELEFDERTGMKNYMATEDQGWDSSTAFIRRTFRACIEAGRRAGGSEGAELWEAYRLLGTGLHTMEDLLAHSNWCEVALRKMGHEEVFCHVGDDVIINTPTGPAPPLITGTFGGADFIHSLMGEATDKLSQASVTDLSTKMNSASQGDEVNVTALKSILSKLPIGGNSDDKLNQGEEIHAQSKAYNFDPDNIAPPEVQHQLITLLKWRDDVYRDILAKIEMVPGLSDLIEELTNALNAYVYTVLSPYIAPILQQATGVLGEGSKAVIDSEDQFEVFDNANASDPTHSFLSKDHFDLILNEPAGKIAQLVVEHSVNLIVPAWSDDSDPDEVITQILEAFHHPYYATGQSNIQHAMFDHMERWIGGLGPDEAEVILRSLTKDNVRNGKNKRPGSENESHDEVGYGGHTHSHGGSGYKPTGSVGGYNQSQYGDSRPNASQDYDTGRRQEHDSTNRYGGDRTTYGNTQQTYNTGRSNNDNSYDQGSYGRRGEDISSGRYGQKHEDDLSGTYGSRQRTYEESGEYGRSDTATGQDDYGRSGGYGRESHQTYGESRSDNSYGLSEDSRQSGYGDAERRGNQQTYSDSPQDSSYGRSDYSRRSEYGGSEGRENQRVHGESGEDNNYGSRRGRESQQEGYESGRYSEREGSHRTGRLEEESGGYAPSYGTQTETRRGGYGDENTYAGSRPSESGGGDYGSSEYVRTEEVSYGSSQRGGQDYSSSRLGGGQQYEGASGYAPSYGRREDETYGAERLNIGGGDDEDEEGRHHSRHNRHHGRSHDYED</sequence>
<feature type="compositionally biased region" description="Low complexity" evidence="1">
    <location>
        <begin position="639"/>
        <end position="651"/>
    </location>
</feature>
<keyword evidence="2" id="KW-0732">Signal</keyword>
<feature type="compositionally biased region" description="Polar residues" evidence="1">
    <location>
        <begin position="755"/>
        <end position="764"/>
    </location>
</feature>
<dbReference type="AlphaFoldDB" id="A0A9P5YGY6"/>
<feature type="compositionally biased region" description="Basic and acidic residues" evidence="1">
    <location>
        <begin position="666"/>
        <end position="683"/>
    </location>
</feature>
<organism evidence="3 4">
    <name type="scientific">Collybia nuda</name>
    <dbReference type="NCBI Taxonomy" id="64659"/>
    <lineage>
        <taxon>Eukaryota</taxon>
        <taxon>Fungi</taxon>
        <taxon>Dikarya</taxon>
        <taxon>Basidiomycota</taxon>
        <taxon>Agaricomycotina</taxon>
        <taxon>Agaricomycetes</taxon>
        <taxon>Agaricomycetidae</taxon>
        <taxon>Agaricales</taxon>
        <taxon>Tricholomatineae</taxon>
        <taxon>Clitocybaceae</taxon>
        <taxon>Collybia</taxon>
    </lineage>
</organism>
<feature type="compositionally biased region" description="Basic and acidic residues" evidence="1">
    <location>
        <begin position="772"/>
        <end position="794"/>
    </location>
</feature>
<dbReference type="EMBL" id="MU150229">
    <property type="protein sequence ID" value="KAF9469713.1"/>
    <property type="molecule type" value="Genomic_DNA"/>
</dbReference>
<feature type="compositionally biased region" description="Polar residues" evidence="1">
    <location>
        <begin position="884"/>
        <end position="898"/>
    </location>
</feature>
<feature type="compositionally biased region" description="Basic and acidic residues" evidence="1">
    <location>
        <begin position="693"/>
        <end position="703"/>
    </location>
</feature>
<gene>
    <name evidence="3" type="ORF">BDZ94DRAFT_1303389</name>
</gene>
<evidence type="ECO:0000256" key="1">
    <source>
        <dbReference type="SAM" id="MobiDB-lite"/>
    </source>
</evidence>
<name>A0A9P5YGY6_9AGAR</name>
<feature type="compositionally biased region" description="Basic residues" evidence="1">
    <location>
        <begin position="942"/>
        <end position="952"/>
    </location>
</feature>
<accession>A0A9P5YGY6</accession>
<feature type="region of interest" description="Disordered" evidence="1">
    <location>
        <begin position="562"/>
        <end position="958"/>
    </location>
</feature>
<dbReference type="PANTHER" id="PTHR14905">
    <property type="entry name" value="NG37"/>
    <property type="match status" value="1"/>
</dbReference>
<evidence type="ECO:0000313" key="3">
    <source>
        <dbReference type="EMBL" id="KAF9469713.1"/>
    </source>
</evidence>
<feature type="chain" id="PRO_5040259516" evidence="2">
    <location>
        <begin position="28"/>
        <end position="958"/>
    </location>
</feature>
<feature type="signal peptide" evidence="2">
    <location>
        <begin position="1"/>
        <end position="27"/>
    </location>
</feature>
<feature type="compositionally biased region" description="Basic and acidic residues" evidence="1">
    <location>
        <begin position="621"/>
        <end position="631"/>
    </location>
</feature>
<feature type="compositionally biased region" description="Basic and acidic residues" evidence="1">
    <location>
        <begin position="571"/>
        <end position="581"/>
    </location>
</feature>
<dbReference type="PANTHER" id="PTHR14905:SF7">
    <property type="entry name" value="VON WILLEBRAND FACTOR A DOMAIN-CONTAINING PROTEIN 7"/>
    <property type="match status" value="1"/>
</dbReference>
<reference evidence="3" key="1">
    <citation type="submission" date="2020-11" db="EMBL/GenBank/DDBJ databases">
        <authorList>
            <consortium name="DOE Joint Genome Institute"/>
            <person name="Ahrendt S."/>
            <person name="Riley R."/>
            <person name="Andreopoulos W."/>
            <person name="Labutti K."/>
            <person name="Pangilinan J."/>
            <person name="Ruiz-Duenas F.J."/>
            <person name="Barrasa J.M."/>
            <person name="Sanchez-Garcia M."/>
            <person name="Camarero S."/>
            <person name="Miyauchi S."/>
            <person name="Serrano A."/>
            <person name="Linde D."/>
            <person name="Babiker R."/>
            <person name="Drula E."/>
            <person name="Ayuso-Fernandez I."/>
            <person name="Pacheco R."/>
            <person name="Padilla G."/>
            <person name="Ferreira P."/>
            <person name="Barriuso J."/>
            <person name="Kellner H."/>
            <person name="Castanera R."/>
            <person name="Alfaro M."/>
            <person name="Ramirez L."/>
            <person name="Pisabarro A.G."/>
            <person name="Kuo A."/>
            <person name="Tritt A."/>
            <person name="Lipzen A."/>
            <person name="He G."/>
            <person name="Yan M."/>
            <person name="Ng V."/>
            <person name="Cullen D."/>
            <person name="Martin F."/>
            <person name="Rosso M.-N."/>
            <person name="Henrissat B."/>
            <person name="Hibbett D."/>
            <person name="Martinez A.T."/>
            <person name="Grigoriev I.V."/>
        </authorList>
    </citation>
    <scope>NUCLEOTIDE SEQUENCE</scope>
    <source>
        <strain evidence="3">CBS 247.69</strain>
    </source>
</reference>
<keyword evidence="4" id="KW-1185">Reference proteome</keyword>
<dbReference type="Proteomes" id="UP000807353">
    <property type="component" value="Unassembled WGS sequence"/>
</dbReference>
<evidence type="ECO:0000313" key="4">
    <source>
        <dbReference type="Proteomes" id="UP000807353"/>
    </source>
</evidence>
<dbReference type="Pfam" id="PF07217">
    <property type="entry name" value="Het-C"/>
    <property type="match status" value="1"/>
</dbReference>
<feature type="compositionally biased region" description="Basic and acidic residues" evidence="1">
    <location>
        <begin position="817"/>
        <end position="832"/>
    </location>
</feature>
<feature type="compositionally biased region" description="Polar residues" evidence="1">
    <location>
        <begin position="652"/>
        <end position="661"/>
    </location>
</feature>
<comment type="caution">
    <text evidence="3">The sequence shown here is derived from an EMBL/GenBank/DDBJ whole genome shotgun (WGS) entry which is preliminary data.</text>
</comment>
<dbReference type="InterPro" id="IPR010816">
    <property type="entry name" value="Het-C"/>
</dbReference>
<proteinExistence type="predicted"/>
<dbReference type="InterPro" id="IPR052577">
    <property type="entry name" value="VWA7"/>
</dbReference>